<evidence type="ECO:0000313" key="1">
    <source>
        <dbReference type="EMBL" id="JAH98269.1"/>
    </source>
</evidence>
<dbReference type="EMBL" id="GBXM01010308">
    <property type="protein sequence ID" value="JAH98269.1"/>
    <property type="molecule type" value="Transcribed_RNA"/>
</dbReference>
<protein>
    <submittedName>
        <fullName evidence="1">Uncharacterized protein</fullName>
    </submittedName>
</protein>
<accession>A0A0E9X6Q3</accession>
<reference evidence="1" key="2">
    <citation type="journal article" date="2015" name="Fish Shellfish Immunol.">
        <title>Early steps in the European eel (Anguilla anguilla)-Vibrio vulnificus interaction in the gills: Role of the RtxA13 toxin.</title>
        <authorList>
            <person name="Callol A."/>
            <person name="Pajuelo D."/>
            <person name="Ebbesson L."/>
            <person name="Teles M."/>
            <person name="MacKenzie S."/>
            <person name="Amaro C."/>
        </authorList>
    </citation>
    <scope>NUCLEOTIDE SEQUENCE</scope>
</reference>
<reference evidence="1" key="1">
    <citation type="submission" date="2014-11" db="EMBL/GenBank/DDBJ databases">
        <authorList>
            <person name="Amaro Gonzalez C."/>
        </authorList>
    </citation>
    <scope>NUCLEOTIDE SEQUENCE</scope>
</reference>
<organism evidence="1">
    <name type="scientific">Anguilla anguilla</name>
    <name type="common">European freshwater eel</name>
    <name type="synonym">Muraena anguilla</name>
    <dbReference type="NCBI Taxonomy" id="7936"/>
    <lineage>
        <taxon>Eukaryota</taxon>
        <taxon>Metazoa</taxon>
        <taxon>Chordata</taxon>
        <taxon>Craniata</taxon>
        <taxon>Vertebrata</taxon>
        <taxon>Euteleostomi</taxon>
        <taxon>Actinopterygii</taxon>
        <taxon>Neopterygii</taxon>
        <taxon>Teleostei</taxon>
        <taxon>Anguilliformes</taxon>
        <taxon>Anguillidae</taxon>
        <taxon>Anguilla</taxon>
    </lineage>
</organism>
<dbReference type="AlphaFoldDB" id="A0A0E9X6Q3"/>
<proteinExistence type="predicted"/>
<name>A0A0E9X6Q3_ANGAN</name>
<sequence length="89" mass="10550">MLEAGVYGHAHWARSDGLKGVLPSNWRKFESQMTTVQAQLSWLLIDSVCILHKEICNRQPQFRSFSFFFVTRVFYIQKQSQQQQQQQQE</sequence>